<feature type="compositionally biased region" description="Basic and acidic residues" evidence="1">
    <location>
        <begin position="1"/>
        <end position="10"/>
    </location>
</feature>
<organism evidence="2 3">
    <name type="scientific">Mycena metata</name>
    <dbReference type="NCBI Taxonomy" id="1033252"/>
    <lineage>
        <taxon>Eukaryota</taxon>
        <taxon>Fungi</taxon>
        <taxon>Dikarya</taxon>
        <taxon>Basidiomycota</taxon>
        <taxon>Agaricomycotina</taxon>
        <taxon>Agaricomycetes</taxon>
        <taxon>Agaricomycetidae</taxon>
        <taxon>Agaricales</taxon>
        <taxon>Marasmiineae</taxon>
        <taxon>Mycenaceae</taxon>
        <taxon>Mycena</taxon>
    </lineage>
</organism>
<accession>A0AAD7IUQ5</accession>
<evidence type="ECO:0000313" key="3">
    <source>
        <dbReference type="Proteomes" id="UP001215598"/>
    </source>
</evidence>
<comment type="caution">
    <text evidence="2">The sequence shown here is derived from an EMBL/GenBank/DDBJ whole genome shotgun (WGS) entry which is preliminary data.</text>
</comment>
<sequence>MSYVEADTKSDSSVVAPDAGMTSTRSSSILCVSNPYSVRPVASGSADSRRPGFRFAPLWLGSVGRAPIAQFIQTPYPFDLVSTIVQLAIELDPTLELSEFILLRNRFRLICQDVTHFVDNRPVFWTRIVFTARAPLPFIHRCLSRSGSSNLVVSFRAHEPSDSPLYGHDWEVCSFIDYIEYAAASLADVLDRCTNLAVVADDFFCVSVVIDAIDLSEPKHLRSIDTTFSIQRYSEFCPDSLQHFAFSSNPPMGQTIWPPTALSWIGCSSAEPTVS</sequence>
<keyword evidence="3" id="KW-1185">Reference proteome</keyword>
<name>A0AAD7IUQ5_9AGAR</name>
<dbReference type="AlphaFoldDB" id="A0AAD7IUQ5"/>
<protein>
    <submittedName>
        <fullName evidence="2">Uncharacterized protein</fullName>
    </submittedName>
</protein>
<evidence type="ECO:0000256" key="1">
    <source>
        <dbReference type="SAM" id="MobiDB-lite"/>
    </source>
</evidence>
<feature type="region of interest" description="Disordered" evidence="1">
    <location>
        <begin position="1"/>
        <end position="21"/>
    </location>
</feature>
<evidence type="ECO:0000313" key="2">
    <source>
        <dbReference type="EMBL" id="KAJ7749105.1"/>
    </source>
</evidence>
<reference evidence="2" key="1">
    <citation type="submission" date="2023-03" db="EMBL/GenBank/DDBJ databases">
        <title>Massive genome expansion in bonnet fungi (Mycena s.s.) driven by repeated elements and novel gene families across ecological guilds.</title>
        <authorList>
            <consortium name="Lawrence Berkeley National Laboratory"/>
            <person name="Harder C.B."/>
            <person name="Miyauchi S."/>
            <person name="Viragh M."/>
            <person name="Kuo A."/>
            <person name="Thoen E."/>
            <person name="Andreopoulos B."/>
            <person name="Lu D."/>
            <person name="Skrede I."/>
            <person name="Drula E."/>
            <person name="Henrissat B."/>
            <person name="Morin E."/>
            <person name="Kohler A."/>
            <person name="Barry K."/>
            <person name="LaButti K."/>
            <person name="Morin E."/>
            <person name="Salamov A."/>
            <person name="Lipzen A."/>
            <person name="Mereny Z."/>
            <person name="Hegedus B."/>
            <person name="Baldrian P."/>
            <person name="Stursova M."/>
            <person name="Weitz H."/>
            <person name="Taylor A."/>
            <person name="Grigoriev I.V."/>
            <person name="Nagy L.G."/>
            <person name="Martin F."/>
            <person name="Kauserud H."/>
        </authorList>
    </citation>
    <scope>NUCLEOTIDE SEQUENCE</scope>
    <source>
        <strain evidence="2">CBHHK182m</strain>
    </source>
</reference>
<gene>
    <name evidence="2" type="ORF">B0H16DRAFT_1725148</name>
</gene>
<dbReference type="EMBL" id="JARKIB010000070">
    <property type="protein sequence ID" value="KAJ7749105.1"/>
    <property type="molecule type" value="Genomic_DNA"/>
</dbReference>
<dbReference type="Proteomes" id="UP001215598">
    <property type="component" value="Unassembled WGS sequence"/>
</dbReference>
<proteinExistence type="predicted"/>